<dbReference type="CDD" id="cd06171">
    <property type="entry name" value="Sigma70_r4"/>
    <property type="match status" value="1"/>
</dbReference>
<reference evidence="7 8" key="1">
    <citation type="submission" date="2021-03" db="EMBL/GenBank/DDBJ databases">
        <title>Complete genome of Polaribacter_sp.SM13.</title>
        <authorList>
            <person name="Jeong S.W."/>
            <person name="Bae J.W."/>
        </authorList>
    </citation>
    <scope>NUCLEOTIDE SEQUENCE [LARGE SCALE GENOMIC DNA]</scope>
    <source>
        <strain evidence="7 8">SM13</strain>
    </source>
</reference>
<dbReference type="InterPro" id="IPR013249">
    <property type="entry name" value="RNA_pol_sigma70_r4_t2"/>
</dbReference>
<evidence type="ECO:0000256" key="4">
    <source>
        <dbReference type="ARBA" id="ARBA00023163"/>
    </source>
</evidence>
<dbReference type="Pfam" id="PF08281">
    <property type="entry name" value="Sigma70_r4_2"/>
    <property type="match status" value="1"/>
</dbReference>
<protein>
    <submittedName>
        <fullName evidence="7">RNA polymerase sigma factor</fullName>
    </submittedName>
</protein>
<sequence length="176" mass="20872">MKHLTDEEIMLQIADGKLDLLTILFNRYHVRIYNFFNKMTHNKMVSEDLTQDVFLKIIKYKASYKNGNFAAWVYTIARNIFSTHYQKTKKQRANEIGDDLLKSDETTVSENREDELDHLQKALQKLKSSERELIVMHRFQEIKYDQIAQIIGSSENAVKVKTHRAIKKLKEIYFQI</sequence>
<accession>A0A975H6K7</accession>
<comment type="similarity">
    <text evidence="1">Belongs to the sigma-70 factor family. ECF subfamily.</text>
</comment>
<evidence type="ECO:0000313" key="8">
    <source>
        <dbReference type="Proteomes" id="UP000663920"/>
    </source>
</evidence>
<dbReference type="KEGG" id="pcea:J3359_14550"/>
<evidence type="ECO:0000256" key="3">
    <source>
        <dbReference type="ARBA" id="ARBA00023082"/>
    </source>
</evidence>
<dbReference type="InterPro" id="IPR039425">
    <property type="entry name" value="RNA_pol_sigma-70-like"/>
</dbReference>
<proteinExistence type="inferred from homology"/>
<dbReference type="InterPro" id="IPR007627">
    <property type="entry name" value="RNA_pol_sigma70_r2"/>
</dbReference>
<dbReference type="PANTHER" id="PTHR43133:SF63">
    <property type="entry name" value="RNA POLYMERASE SIGMA FACTOR FECI-RELATED"/>
    <property type="match status" value="1"/>
</dbReference>
<dbReference type="Gene3D" id="1.10.10.10">
    <property type="entry name" value="Winged helix-like DNA-binding domain superfamily/Winged helix DNA-binding domain"/>
    <property type="match status" value="1"/>
</dbReference>
<name>A0A975H6K7_9FLAO</name>
<dbReference type="Proteomes" id="UP000663920">
    <property type="component" value="Chromosome"/>
</dbReference>
<keyword evidence="2" id="KW-0805">Transcription regulation</keyword>
<evidence type="ECO:0000259" key="5">
    <source>
        <dbReference type="Pfam" id="PF04542"/>
    </source>
</evidence>
<dbReference type="GO" id="GO:0016987">
    <property type="term" value="F:sigma factor activity"/>
    <property type="evidence" value="ECO:0007669"/>
    <property type="project" value="UniProtKB-KW"/>
</dbReference>
<dbReference type="AlphaFoldDB" id="A0A975H6K7"/>
<evidence type="ECO:0000313" key="7">
    <source>
        <dbReference type="EMBL" id="QTE22019.1"/>
    </source>
</evidence>
<dbReference type="GO" id="GO:0006352">
    <property type="term" value="P:DNA-templated transcription initiation"/>
    <property type="evidence" value="ECO:0007669"/>
    <property type="project" value="InterPro"/>
</dbReference>
<organism evidence="7 8">
    <name type="scientific">Polaribacter cellanae</name>
    <dbReference type="NCBI Taxonomy" id="2818493"/>
    <lineage>
        <taxon>Bacteria</taxon>
        <taxon>Pseudomonadati</taxon>
        <taxon>Bacteroidota</taxon>
        <taxon>Flavobacteriia</taxon>
        <taxon>Flavobacteriales</taxon>
        <taxon>Flavobacteriaceae</taxon>
    </lineage>
</organism>
<dbReference type="GO" id="GO:0003677">
    <property type="term" value="F:DNA binding"/>
    <property type="evidence" value="ECO:0007669"/>
    <property type="project" value="InterPro"/>
</dbReference>
<keyword evidence="3" id="KW-0731">Sigma factor</keyword>
<dbReference type="EMBL" id="CP071869">
    <property type="protein sequence ID" value="QTE22019.1"/>
    <property type="molecule type" value="Genomic_DNA"/>
</dbReference>
<dbReference type="RefSeq" id="WP_208077649.1">
    <property type="nucleotide sequence ID" value="NZ_CP071869.1"/>
</dbReference>
<evidence type="ECO:0000256" key="1">
    <source>
        <dbReference type="ARBA" id="ARBA00010641"/>
    </source>
</evidence>
<evidence type="ECO:0000259" key="6">
    <source>
        <dbReference type="Pfam" id="PF08281"/>
    </source>
</evidence>
<dbReference type="InterPro" id="IPR014284">
    <property type="entry name" value="RNA_pol_sigma-70_dom"/>
</dbReference>
<dbReference type="NCBIfam" id="TIGR02937">
    <property type="entry name" value="sigma70-ECF"/>
    <property type="match status" value="1"/>
</dbReference>
<dbReference type="SUPFAM" id="SSF88659">
    <property type="entry name" value="Sigma3 and sigma4 domains of RNA polymerase sigma factors"/>
    <property type="match status" value="1"/>
</dbReference>
<gene>
    <name evidence="7" type="ORF">J3359_14550</name>
</gene>
<dbReference type="InterPro" id="IPR013324">
    <property type="entry name" value="RNA_pol_sigma_r3/r4-like"/>
</dbReference>
<dbReference type="Pfam" id="PF04542">
    <property type="entry name" value="Sigma70_r2"/>
    <property type="match status" value="1"/>
</dbReference>
<dbReference type="Gene3D" id="1.10.1740.10">
    <property type="match status" value="1"/>
</dbReference>
<dbReference type="InterPro" id="IPR013325">
    <property type="entry name" value="RNA_pol_sigma_r2"/>
</dbReference>
<feature type="domain" description="RNA polymerase sigma-70 region 2" evidence="5">
    <location>
        <begin position="24"/>
        <end position="89"/>
    </location>
</feature>
<evidence type="ECO:0000256" key="2">
    <source>
        <dbReference type="ARBA" id="ARBA00023015"/>
    </source>
</evidence>
<feature type="domain" description="RNA polymerase sigma factor 70 region 4 type 2" evidence="6">
    <location>
        <begin position="119"/>
        <end position="169"/>
    </location>
</feature>
<dbReference type="PANTHER" id="PTHR43133">
    <property type="entry name" value="RNA POLYMERASE ECF-TYPE SIGMA FACTO"/>
    <property type="match status" value="1"/>
</dbReference>
<keyword evidence="8" id="KW-1185">Reference proteome</keyword>
<keyword evidence="4" id="KW-0804">Transcription</keyword>
<dbReference type="InterPro" id="IPR036388">
    <property type="entry name" value="WH-like_DNA-bd_sf"/>
</dbReference>
<dbReference type="SUPFAM" id="SSF88946">
    <property type="entry name" value="Sigma2 domain of RNA polymerase sigma factors"/>
    <property type="match status" value="1"/>
</dbReference>